<protein>
    <submittedName>
        <fullName evidence="2">Uncharacterized protein</fullName>
    </submittedName>
</protein>
<feature type="region of interest" description="Disordered" evidence="1">
    <location>
        <begin position="78"/>
        <end position="122"/>
    </location>
</feature>
<dbReference type="Proteomes" id="UP000299102">
    <property type="component" value="Unassembled WGS sequence"/>
</dbReference>
<name>A0A4C1Z2J3_EUMVA</name>
<accession>A0A4C1Z2J3</accession>
<feature type="compositionally biased region" description="Basic and acidic residues" evidence="1">
    <location>
        <begin position="79"/>
        <end position="99"/>
    </location>
</feature>
<evidence type="ECO:0000313" key="3">
    <source>
        <dbReference type="Proteomes" id="UP000299102"/>
    </source>
</evidence>
<evidence type="ECO:0000313" key="2">
    <source>
        <dbReference type="EMBL" id="GBP82806.1"/>
    </source>
</evidence>
<organism evidence="2 3">
    <name type="scientific">Eumeta variegata</name>
    <name type="common">Bagworm moth</name>
    <name type="synonym">Eumeta japonica</name>
    <dbReference type="NCBI Taxonomy" id="151549"/>
    <lineage>
        <taxon>Eukaryota</taxon>
        <taxon>Metazoa</taxon>
        <taxon>Ecdysozoa</taxon>
        <taxon>Arthropoda</taxon>
        <taxon>Hexapoda</taxon>
        <taxon>Insecta</taxon>
        <taxon>Pterygota</taxon>
        <taxon>Neoptera</taxon>
        <taxon>Endopterygota</taxon>
        <taxon>Lepidoptera</taxon>
        <taxon>Glossata</taxon>
        <taxon>Ditrysia</taxon>
        <taxon>Tineoidea</taxon>
        <taxon>Psychidae</taxon>
        <taxon>Oiketicinae</taxon>
        <taxon>Eumeta</taxon>
    </lineage>
</organism>
<sequence length="134" mass="14549">MSLNSGTGSWVSDTIKIHEVAAAVAFRPASESFGGPTPPSVHSPLSIRNTNRSKRPFSALVTVLRPKAKLSVGRLLKAPRSEGESRVVERRYAKNDSHPRARRRHAVRRPARRAPAAPAAHSLGRLLLSPAITH</sequence>
<dbReference type="EMBL" id="BGZK01001587">
    <property type="protein sequence ID" value="GBP82806.1"/>
    <property type="molecule type" value="Genomic_DNA"/>
</dbReference>
<evidence type="ECO:0000256" key="1">
    <source>
        <dbReference type="SAM" id="MobiDB-lite"/>
    </source>
</evidence>
<gene>
    <name evidence="2" type="ORF">EVAR_46029_1</name>
</gene>
<feature type="region of interest" description="Disordered" evidence="1">
    <location>
        <begin position="29"/>
        <end position="50"/>
    </location>
</feature>
<comment type="caution">
    <text evidence="2">The sequence shown here is derived from an EMBL/GenBank/DDBJ whole genome shotgun (WGS) entry which is preliminary data.</text>
</comment>
<keyword evidence="3" id="KW-1185">Reference proteome</keyword>
<proteinExistence type="predicted"/>
<reference evidence="2 3" key="1">
    <citation type="journal article" date="2019" name="Commun. Biol.">
        <title>The bagworm genome reveals a unique fibroin gene that provides high tensile strength.</title>
        <authorList>
            <person name="Kono N."/>
            <person name="Nakamura H."/>
            <person name="Ohtoshi R."/>
            <person name="Tomita M."/>
            <person name="Numata K."/>
            <person name="Arakawa K."/>
        </authorList>
    </citation>
    <scope>NUCLEOTIDE SEQUENCE [LARGE SCALE GENOMIC DNA]</scope>
</reference>
<dbReference type="AlphaFoldDB" id="A0A4C1Z2J3"/>
<feature type="compositionally biased region" description="Basic residues" evidence="1">
    <location>
        <begin position="100"/>
        <end position="112"/>
    </location>
</feature>